<protein>
    <submittedName>
        <fullName evidence="1">Uncharacterized protein</fullName>
    </submittedName>
</protein>
<sequence>MKEVYEIISATQYEGPFKVSDDYPVKFPFTDKSIPEGFLQPSFDFGKNEWVDLTPPMLKDELLTQKKALEEQETQTTDLQLAVAELYEQQLGGTK</sequence>
<comment type="caution">
    <text evidence="1">The sequence shown here is derived from an EMBL/GenBank/DDBJ whole genome shotgun (WGS) entry which is preliminary data.</text>
</comment>
<dbReference type="HOGENOM" id="CLU_170204_0_0_9"/>
<dbReference type="PATRIC" id="fig|1158610.3.peg.2312"/>
<reference evidence="1 2" key="1">
    <citation type="submission" date="2013-02" db="EMBL/GenBank/DDBJ databases">
        <title>The Genome Sequence of Enterococcus phoeniculicola BAA-412.</title>
        <authorList>
            <consortium name="The Broad Institute Genome Sequencing Platform"/>
            <consortium name="The Broad Institute Genome Sequencing Center for Infectious Disease"/>
            <person name="Earl A.M."/>
            <person name="Gilmore M.S."/>
            <person name="Lebreton F."/>
            <person name="Walker B."/>
            <person name="Young S.K."/>
            <person name="Zeng Q."/>
            <person name="Gargeya S."/>
            <person name="Fitzgerald M."/>
            <person name="Haas B."/>
            <person name="Abouelleil A."/>
            <person name="Alvarado L."/>
            <person name="Arachchi H.M."/>
            <person name="Berlin A.M."/>
            <person name="Chapman S.B."/>
            <person name="Dewar J."/>
            <person name="Goldberg J."/>
            <person name="Griggs A."/>
            <person name="Gujja S."/>
            <person name="Hansen M."/>
            <person name="Howarth C."/>
            <person name="Imamovic A."/>
            <person name="Larimer J."/>
            <person name="McCowan C."/>
            <person name="Murphy C."/>
            <person name="Neiman D."/>
            <person name="Pearson M."/>
            <person name="Priest M."/>
            <person name="Roberts A."/>
            <person name="Saif S."/>
            <person name="Shea T."/>
            <person name="Sisk P."/>
            <person name="Sykes S."/>
            <person name="Wortman J."/>
            <person name="Nusbaum C."/>
            <person name="Birren B."/>
        </authorList>
    </citation>
    <scope>NUCLEOTIDE SEQUENCE [LARGE SCALE GENOMIC DNA]</scope>
    <source>
        <strain evidence="1 2">ATCC BAA-412</strain>
    </source>
</reference>
<proteinExistence type="predicted"/>
<gene>
    <name evidence="1" type="ORF">UC3_02336</name>
</gene>
<dbReference type="EMBL" id="AJAT01000017">
    <property type="protein sequence ID" value="EOL41988.1"/>
    <property type="molecule type" value="Genomic_DNA"/>
</dbReference>
<dbReference type="RefSeq" id="WP_010768980.1">
    <property type="nucleotide sequence ID" value="NZ_ASWE01000001.1"/>
</dbReference>
<organism evidence="1 2">
    <name type="scientific">Enterococcus phoeniculicola ATCC BAA-412</name>
    <dbReference type="NCBI Taxonomy" id="1158610"/>
    <lineage>
        <taxon>Bacteria</taxon>
        <taxon>Bacillati</taxon>
        <taxon>Bacillota</taxon>
        <taxon>Bacilli</taxon>
        <taxon>Lactobacillales</taxon>
        <taxon>Enterococcaceae</taxon>
        <taxon>Enterococcus</taxon>
    </lineage>
</organism>
<dbReference type="STRING" id="154621.RV11_GL003516"/>
<dbReference type="AlphaFoldDB" id="R3TLW8"/>
<accession>R3TLW8</accession>
<name>R3TLW8_9ENTE</name>
<evidence type="ECO:0000313" key="2">
    <source>
        <dbReference type="Proteomes" id="UP000013785"/>
    </source>
</evidence>
<dbReference type="Proteomes" id="UP000013785">
    <property type="component" value="Unassembled WGS sequence"/>
</dbReference>
<evidence type="ECO:0000313" key="1">
    <source>
        <dbReference type="EMBL" id="EOL41988.1"/>
    </source>
</evidence>
<keyword evidence="2" id="KW-1185">Reference proteome</keyword>